<keyword evidence="1" id="KW-0479">Metal-binding</keyword>
<dbReference type="InterPro" id="IPR003657">
    <property type="entry name" value="WRKY_dom"/>
</dbReference>
<accession>A0A438G4E5</accession>
<dbReference type="Proteomes" id="UP000288805">
    <property type="component" value="Unassembled WGS sequence"/>
</dbReference>
<gene>
    <name evidence="4" type="primary">FRS5_103</name>
    <name evidence="4" type="ORF">CK203_064410</name>
</gene>
<dbReference type="InterPro" id="IPR001878">
    <property type="entry name" value="Znf_CCHC"/>
</dbReference>
<dbReference type="GO" id="GO:0008270">
    <property type="term" value="F:zinc ion binding"/>
    <property type="evidence" value="ECO:0007669"/>
    <property type="project" value="UniProtKB-KW"/>
</dbReference>
<dbReference type="GO" id="GO:0043565">
    <property type="term" value="F:sequence-specific DNA binding"/>
    <property type="evidence" value="ECO:0007669"/>
    <property type="project" value="InterPro"/>
</dbReference>
<dbReference type="PROSITE" id="PS50811">
    <property type="entry name" value="WRKY"/>
    <property type="match status" value="1"/>
</dbReference>
<evidence type="ECO:0000256" key="1">
    <source>
        <dbReference type="PROSITE-ProRule" id="PRU00047"/>
    </source>
</evidence>
<dbReference type="Pfam" id="PF03101">
    <property type="entry name" value="FAR1"/>
    <property type="match status" value="1"/>
</dbReference>
<dbReference type="EMBL" id="QGNW01000607">
    <property type="protein sequence ID" value="RVW67046.1"/>
    <property type="molecule type" value="Genomic_DNA"/>
</dbReference>
<keyword evidence="1" id="KW-0862">Zinc</keyword>
<comment type="caution">
    <text evidence="4">The sequence shown here is derived from an EMBL/GenBank/DDBJ whole genome shotgun (WGS) entry which is preliminary data.</text>
</comment>
<dbReference type="AlphaFoldDB" id="A0A438G4E5"/>
<proteinExistence type="predicted"/>
<name>A0A438G4E5_VITVI</name>
<reference evidence="4 5" key="1">
    <citation type="journal article" date="2018" name="PLoS Genet.">
        <title>Population sequencing reveals clonal diversity and ancestral inbreeding in the grapevine cultivar Chardonnay.</title>
        <authorList>
            <person name="Roach M.J."/>
            <person name="Johnson D.L."/>
            <person name="Bohlmann J."/>
            <person name="van Vuuren H.J."/>
            <person name="Jones S.J."/>
            <person name="Pretorius I.S."/>
            <person name="Schmidt S.A."/>
            <person name="Borneman A.R."/>
        </authorList>
    </citation>
    <scope>NUCLEOTIDE SEQUENCE [LARGE SCALE GENOMIC DNA]</scope>
    <source>
        <strain evidence="5">cv. Chardonnay</strain>
        <tissue evidence="4">Leaf</tissue>
    </source>
</reference>
<dbReference type="PANTHER" id="PTHR47718">
    <property type="entry name" value="OS01G0519700 PROTEIN"/>
    <property type="match status" value="1"/>
</dbReference>
<protein>
    <submittedName>
        <fullName evidence="4">Protein FAR1-related sequence 5</fullName>
    </submittedName>
</protein>
<dbReference type="PANTHER" id="PTHR47718:SF15">
    <property type="entry name" value="PROTEIN FAR1-RELATED SEQUENCE 5-LIKE"/>
    <property type="match status" value="1"/>
</dbReference>
<dbReference type="PROSITE" id="PS50158">
    <property type="entry name" value="ZF_CCHC"/>
    <property type="match status" value="1"/>
</dbReference>
<organism evidence="4 5">
    <name type="scientific">Vitis vinifera</name>
    <name type="common">Grape</name>
    <dbReference type="NCBI Taxonomy" id="29760"/>
    <lineage>
        <taxon>Eukaryota</taxon>
        <taxon>Viridiplantae</taxon>
        <taxon>Streptophyta</taxon>
        <taxon>Embryophyta</taxon>
        <taxon>Tracheophyta</taxon>
        <taxon>Spermatophyta</taxon>
        <taxon>Magnoliopsida</taxon>
        <taxon>eudicotyledons</taxon>
        <taxon>Gunneridae</taxon>
        <taxon>Pentapetalae</taxon>
        <taxon>rosids</taxon>
        <taxon>Vitales</taxon>
        <taxon>Vitaceae</taxon>
        <taxon>Viteae</taxon>
        <taxon>Vitis</taxon>
    </lineage>
</organism>
<evidence type="ECO:0000313" key="4">
    <source>
        <dbReference type="EMBL" id="RVW67046.1"/>
    </source>
</evidence>
<keyword evidence="1" id="KW-0863">Zinc-finger</keyword>
<evidence type="ECO:0000259" key="3">
    <source>
        <dbReference type="PROSITE" id="PS50811"/>
    </source>
</evidence>
<dbReference type="GO" id="GO:0003700">
    <property type="term" value="F:DNA-binding transcription factor activity"/>
    <property type="evidence" value="ECO:0007669"/>
    <property type="project" value="InterPro"/>
</dbReference>
<feature type="domain" description="WRKY" evidence="3">
    <location>
        <begin position="97"/>
        <end position="165"/>
    </location>
</feature>
<feature type="domain" description="CCHC-type" evidence="2">
    <location>
        <begin position="453"/>
        <end position="470"/>
    </location>
</feature>
<evidence type="ECO:0000313" key="5">
    <source>
        <dbReference type="Proteomes" id="UP000288805"/>
    </source>
</evidence>
<dbReference type="InterPro" id="IPR004330">
    <property type="entry name" value="FAR1_DNA_bnd_dom"/>
</dbReference>
<evidence type="ECO:0000259" key="2">
    <source>
        <dbReference type="PROSITE" id="PS50158"/>
    </source>
</evidence>
<sequence>MTLSNSVYLQIMQSVKEKTIKREFEVKEEDVVNDDAFIGATYDLGGNGLKQKVLKGISDEEVYKLQFDRIDEAETFYNMLARVAGFSIRKDDLKRDKNGDIISRKWVCSREGQRATKFIENDKRQREPRSLTRVGCEAAFRVGLNRKDGKWIVKEFIGDHNHNLVDAINTQFLRSHRTISNPDKAQVDVLRKVDESVGTYEWVLETFLDAMMNKKPISVVTDGDKAMRLLKHICKVHVHAGNEEEFEKVWHEMVANLGLNENRWVTEIYGKRKRWAEAYLRGNFFGGMRTTQRAILRIRQNEAKAEFESNNSSPVLSTKLAILENHAATVEHLEEIPQSCIMKRWTKLAKVYTRSVPVNETDNNMDRFVRYGSLSSMCNKLSYFASDTSSSFIEAKNEIQNLTARMEELYNYNLKGKKIASDGATGTNQVRDPNIVKTKGNPGKVAMNVQKGRRCSRCKRVGHTIRKCPEATIPQNAQPGYMIAGFQQHEQSMSTPCEGGDPNKYPNEKDMQPFFYSLADYWLNKSSTVEEFPKPVEQMHQPVEDFFDQWIPVEKIYQPVRKFLIHGSHWSKMAQPVAQPVVPSGRPVLE</sequence>